<gene>
    <name evidence="10" type="ORF">CC78DRAFT_589696</name>
</gene>
<dbReference type="PANTHER" id="PTHR46187:SF1">
    <property type="entry name" value="ALKALINE PHYTOCERAMIDASE"/>
    <property type="match status" value="1"/>
</dbReference>
<evidence type="ECO:0000256" key="1">
    <source>
        <dbReference type="ARBA" id="ARBA00004141"/>
    </source>
</evidence>
<comment type="similarity">
    <text evidence="2">Belongs to the alkaline ceramidase family.</text>
</comment>
<dbReference type="AlphaFoldDB" id="A0A9P4K0L3"/>
<protein>
    <submittedName>
        <fullName evidence="10">Uncharacterized protein</fullName>
    </submittedName>
</protein>
<keyword evidence="7" id="KW-0106">Calcium</keyword>
<dbReference type="PANTHER" id="PTHR46187">
    <property type="entry name" value="ALKALINE CERAMIDASE 3"/>
    <property type="match status" value="1"/>
</dbReference>
<dbReference type="EMBL" id="ML986681">
    <property type="protein sequence ID" value="KAF2260392.1"/>
    <property type="molecule type" value="Genomic_DNA"/>
</dbReference>
<keyword evidence="11" id="KW-1185">Reference proteome</keyword>
<dbReference type="GO" id="GO:0046513">
    <property type="term" value="P:ceramide biosynthetic process"/>
    <property type="evidence" value="ECO:0007669"/>
    <property type="project" value="TreeGrafter"/>
</dbReference>
<comment type="caution">
    <text evidence="10">The sequence shown here is derived from an EMBL/GenBank/DDBJ whole genome shotgun (WGS) entry which is preliminary data.</text>
</comment>
<dbReference type="Proteomes" id="UP000800093">
    <property type="component" value="Unassembled WGS sequence"/>
</dbReference>
<feature type="binding site" evidence="8">
    <location>
        <position position="237"/>
    </location>
    <ligand>
        <name>Zn(2+)</name>
        <dbReference type="ChEBI" id="CHEBI:29105"/>
        <note>catalytic</note>
    </ligand>
</feature>
<feature type="binding site" evidence="8">
    <location>
        <position position="233"/>
    </location>
    <ligand>
        <name>Zn(2+)</name>
        <dbReference type="ChEBI" id="CHEBI:29105"/>
        <note>catalytic</note>
    </ligand>
</feature>
<feature type="binding site" evidence="7">
    <location>
        <position position="30"/>
    </location>
    <ligand>
        <name>Ca(2+)</name>
        <dbReference type="ChEBI" id="CHEBI:29108"/>
    </ligand>
</feature>
<keyword evidence="5 9" id="KW-1133">Transmembrane helix</keyword>
<feature type="binding site" evidence="8">
    <location>
        <position position="90"/>
    </location>
    <ligand>
        <name>Zn(2+)</name>
        <dbReference type="ChEBI" id="CHEBI:29105"/>
        <note>catalytic</note>
    </ligand>
</feature>
<comment type="cofactor">
    <cofactor evidence="8">
        <name>Zn(2+)</name>
        <dbReference type="ChEBI" id="CHEBI:29105"/>
    </cofactor>
</comment>
<dbReference type="OrthoDB" id="187171at2759"/>
<evidence type="ECO:0000313" key="11">
    <source>
        <dbReference type="Proteomes" id="UP000800093"/>
    </source>
</evidence>
<accession>A0A9P4K0L3</accession>
<sequence length="264" mass="30528">MGHHNRHFAGDRYALHGVWSPPNSTANFCEEDYAVTRYLAEFINALTNLAYVYFALRYMYGPGNLGLSTLRADFMSLSLLVLGISSFLFHASLRQTLQFADELSMLGLAWSLLQGTLTVRNSPNISNYINICLAIVFPLFSVFYVWTGKIIYHATAFAAIIFLIVLRGHYLFHWLRPPFPKVKRARWRSRGLNALITLLVGYLLWNIDLEYCAELRKIRHRIGIPWSWLLELHGWWHILTAISASQFMDIVRELKEEVSNEKVE</sequence>
<feature type="transmembrane region" description="Helical" evidence="9">
    <location>
        <begin position="72"/>
        <end position="91"/>
    </location>
</feature>
<evidence type="ECO:0000256" key="5">
    <source>
        <dbReference type="ARBA" id="ARBA00022989"/>
    </source>
</evidence>
<evidence type="ECO:0000313" key="10">
    <source>
        <dbReference type="EMBL" id="KAF2260392.1"/>
    </source>
</evidence>
<dbReference type="GO" id="GO:0016811">
    <property type="term" value="F:hydrolase activity, acting on carbon-nitrogen (but not peptide) bonds, in linear amides"/>
    <property type="evidence" value="ECO:0007669"/>
    <property type="project" value="InterPro"/>
</dbReference>
<keyword evidence="3 9" id="KW-0812">Transmembrane</keyword>
<keyword evidence="4" id="KW-0378">Hydrolase</keyword>
<feature type="binding site" evidence="7">
    <location>
        <position position="41"/>
    </location>
    <ligand>
        <name>Ca(2+)</name>
        <dbReference type="ChEBI" id="CHEBI:29108"/>
    </ligand>
</feature>
<evidence type="ECO:0000256" key="4">
    <source>
        <dbReference type="ARBA" id="ARBA00022801"/>
    </source>
</evidence>
<dbReference type="GO" id="GO:0005789">
    <property type="term" value="C:endoplasmic reticulum membrane"/>
    <property type="evidence" value="ECO:0007669"/>
    <property type="project" value="TreeGrafter"/>
</dbReference>
<dbReference type="InterPro" id="IPR008901">
    <property type="entry name" value="ACER"/>
</dbReference>
<evidence type="ECO:0000256" key="6">
    <source>
        <dbReference type="ARBA" id="ARBA00023136"/>
    </source>
</evidence>
<dbReference type="Pfam" id="PF05875">
    <property type="entry name" value="Ceramidase"/>
    <property type="match status" value="1"/>
</dbReference>
<keyword evidence="6 9" id="KW-0472">Membrane</keyword>
<reference evidence="11" key="1">
    <citation type="journal article" date="2020" name="Stud. Mycol.">
        <title>101 Dothideomycetes genomes: A test case for predicting lifestyles and emergence of pathogens.</title>
        <authorList>
            <person name="Haridas S."/>
            <person name="Albert R."/>
            <person name="Binder M."/>
            <person name="Bloem J."/>
            <person name="LaButti K."/>
            <person name="Salamov A."/>
            <person name="Andreopoulos B."/>
            <person name="Baker S."/>
            <person name="Barry K."/>
            <person name="Bills G."/>
            <person name="Bluhm B."/>
            <person name="Cannon C."/>
            <person name="Castanera R."/>
            <person name="Culley D."/>
            <person name="Daum C."/>
            <person name="Ezra D."/>
            <person name="Gonzalez J."/>
            <person name="Henrissat B."/>
            <person name="Kuo A."/>
            <person name="Liang C."/>
            <person name="Lipzen A."/>
            <person name="Lutzoni F."/>
            <person name="Magnuson J."/>
            <person name="Mondo S."/>
            <person name="Nolan M."/>
            <person name="Ohm R."/>
            <person name="Pangilinan J."/>
            <person name="Park H.-J."/>
            <person name="Ramirez L."/>
            <person name="Alfaro M."/>
            <person name="Sun H."/>
            <person name="Tritt A."/>
            <person name="Yoshinaga Y."/>
            <person name="Zwiers L.-H."/>
            <person name="Turgeon B."/>
            <person name="Goodwin S."/>
            <person name="Spatafora J."/>
            <person name="Crous P."/>
            <person name="Grigoriev I."/>
        </authorList>
    </citation>
    <scope>NUCLEOTIDE SEQUENCE [LARGE SCALE GENOMIC DNA]</scope>
    <source>
        <strain evidence="11">CBS 304.66</strain>
    </source>
</reference>
<feature type="transmembrane region" description="Helical" evidence="9">
    <location>
        <begin position="42"/>
        <end position="60"/>
    </location>
</feature>
<organism evidence="10 11">
    <name type="scientific">Lojkania enalia</name>
    <dbReference type="NCBI Taxonomy" id="147567"/>
    <lineage>
        <taxon>Eukaryota</taxon>
        <taxon>Fungi</taxon>
        <taxon>Dikarya</taxon>
        <taxon>Ascomycota</taxon>
        <taxon>Pezizomycotina</taxon>
        <taxon>Dothideomycetes</taxon>
        <taxon>Pleosporomycetidae</taxon>
        <taxon>Pleosporales</taxon>
        <taxon>Pleosporales incertae sedis</taxon>
        <taxon>Lojkania</taxon>
    </lineage>
</organism>
<feature type="transmembrane region" description="Helical" evidence="9">
    <location>
        <begin position="191"/>
        <end position="207"/>
    </location>
</feature>
<keyword evidence="7" id="KW-0479">Metal-binding</keyword>
<evidence type="ECO:0000256" key="9">
    <source>
        <dbReference type="SAM" id="Phobius"/>
    </source>
</evidence>
<keyword evidence="8" id="KW-0862">Zinc</keyword>
<comment type="subcellular location">
    <subcellularLocation>
        <location evidence="1">Membrane</location>
        <topology evidence="1">Multi-pass membrane protein</topology>
    </subcellularLocation>
</comment>
<evidence type="ECO:0000256" key="8">
    <source>
        <dbReference type="PIRSR" id="PIRSR608901-2"/>
    </source>
</evidence>
<feature type="transmembrane region" description="Helical" evidence="9">
    <location>
        <begin position="150"/>
        <end position="170"/>
    </location>
</feature>
<evidence type="ECO:0000256" key="3">
    <source>
        <dbReference type="ARBA" id="ARBA00022692"/>
    </source>
</evidence>
<name>A0A9P4K0L3_9PLEO</name>
<dbReference type="GO" id="GO:0046514">
    <property type="term" value="P:ceramide catabolic process"/>
    <property type="evidence" value="ECO:0007669"/>
    <property type="project" value="TreeGrafter"/>
</dbReference>
<proteinExistence type="inferred from homology"/>
<feature type="transmembrane region" description="Helical" evidence="9">
    <location>
        <begin position="125"/>
        <end position="144"/>
    </location>
</feature>
<evidence type="ECO:0000256" key="7">
    <source>
        <dbReference type="PIRSR" id="PIRSR608901-1"/>
    </source>
</evidence>
<evidence type="ECO:0000256" key="2">
    <source>
        <dbReference type="ARBA" id="ARBA00009780"/>
    </source>
</evidence>
<dbReference type="GO" id="GO:0046872">
    <property type="term" value="F:metal ion binding"/>
    <property type="evidence" value="ECO:0007669"/>
    <property type="project" value="UniProtKB-KW"/>
</dbReference>